<evidence type="ECO:0000313" key="2">
    <source>
        <dbReference type="Proteomes" id="UP001396898"/>
    </source>
</evidence>
<name>A0ABR1RZT3_9PEZI</name>
<dbReference type="Proteomes" id="UP001396898">
    <property type="component" value="Unassembled WGS sequence"/>
</dbReference>
<keyword evidence="2" id="KW-1185">Reference proteome</keyword>
<dbReference type="EMBL" id="JAQQWI010000008">
    <property type="protein sequence ID" value="KAK8023273.1"/>
    <property type="molecule type" value="Genomic_DNA"/>
</dbReference>
<comment type="caution">
    <text evidence="1">The sequence shown here is derived from an EMBL/GenBank/DDBJ whole genome shotgun (WGS) entry which is preliminary data.</text>
</comment>
<accession>A0ABR1RZT3</accession>
<proteinExistence type="predicted"/>
<gene>
    <name evidence="1" type="ORF">PG991_006512</name>
</gene>
<protein>
    <submittedName>
        <fullName evidence="1">Uncharacterized protein</fullName>
    </submittedName>
</protein>
<sequence length="225" mass="24527">MASDSMSHAARGGAQSGIENDDAVGYSFTLGWDPSRAQSDAQQIGAKKRKEPSHVFVQVLVFTSGQRLLGFPGASTLAPSTTTTCSIRFNVPRPGDLPKVNTLGIKLMFPKDSAMTGQGIDDKLEVELLLRAPHYEVVYEGPMDPVSLPVSTRIAAADRQYSLYRIRVLDGAKPVVVGFPSEHASMVAKMFVPILENQDSFLVAIVSQSRGHIKRWCREAVLGYY</sequence>
<evidence type="ECO:0000313" key="1">
    <source>
        <dbReference type="EMBL" id="KAK8023273.1"/>
    </source>
</evidence>
<organism evidence="1 2">
    <name type="scientific">Apiospora marii</name>
    <dbReference type="NCBI Taxonomy" id="335849"/>
    <lineage>
        <taxon>Eukaryota</taxon>
        <taxon>Fungi</taxon>
        <taxon>Dikarya</taxon>
        <taxon>Ascomycota</taxon>
        <taxon>Pezizomycotina</taxon>
        <taxon>Sordariomycetes</taxon>
        <taxon>Xylariomycetidae</taxon>
        <taxon>Amphisphaeriales</taxon>
        <taxon>Apiosporaceae</taxon>
        <taxon>Apiospora</taxon>
    </lineage>
</organism>
<reference evidence="1 2" key="1">
    <citation type="submission" date="2023-01" db="EMBL/GenBank/DDBJ databases">
        <title>Analysis of 21 Apiospora genomes using comparative genomics revels a genus with tremendous synthesis potential of carbohydrate active enzymes and secondary metabolites.</title>
        <authorList>
            <person name="Sorensen T."/>
        </authorList>
    </citation>
    <scope>NUCLEOTIDE SEQUENCE [LARGE SCALE GENOMIC DNA]</scope>
    <source>
        <strain evidence="1 2">CBS 20057</strain>
    </source>
</reference>